<dbReference type="Proteomes" id="UP000225448">
    <property type="component" value="Segment"/>
</dbReference>
<evidence type="ECO:0000313" key="3">
    <source>
        <dbReference type="EMBL" id="ARV76776.1"/>
    </source>
</evidence>
<keyword evidence="4" id="KW-1185">Reference proteome</keyword>
<dbReference type="InterPro" id="IPR057113">
    <property type="entry name" value="Phage_H_T_join_N"/>
</dbReference>
<evidence type="ECO:0000259" key="1">
    <source>
        <dbReference type="Pfam" id="PF24214"/>
    </source>
</evidence>
<evidence type="ECO:0000259" key="2">
    <source>
        <dbReference type="Pfam" id="PF24215"/>
    </source>
</evidence>
<name>A0A1Y0SYP3_9CAUD</name>
<organism evidence="3 4">
    <name type="scientific">Pseudomonas phage Phabio</name>
    <dbReference type="NCBI Taxonomy" id="2006668"/>
    <lineage>
        <taxon>Viruses</taxon>
        <taxon>Duplodnaviria</taxon>
        <taxon>Heunggongvirae</taxon>
        <taxon>Uroviricota</taxon>
        <taxon>Caudoviricetes</taxon>
        <taxon>Chimalliviridae</taxon>
        <taxon>Phabiovirus</taxon>
        <taxon>Phabiovirus phabio</taxon>
    </lineage>
</organism>
<protein>
    <submittedName>
        <fullName evidence="3">Virion structural protein</fullName>
    </submittedName>
</protein>
<feature type="domain" description="Putative phage head-tail joining protein N-terminal" evidence="1">
    <location>
        <begin position="28"/>
        <end position="196"/>
    </location>
</feature>
<feature type="domain" description="Putative phage head-tail joining protein C-terminal" evidence="2">
    <location>
        <begin position="203"/>
        <end position="468"/>
    </location>
</feature>
<dbReference type="EMBL" id="MF042360">
    <property type="protein sequence ID" value="ARV76776.1"/>
    <property type="molecule type" value="Genomic_DNA"/>
</dbReference>
<gene>
    <name evidence="3" type="ORF">PHABIO_145</name>
</gene>
<accession>A0A1Y0SYP3</accession>
<dbReference type="Pfam" id="PF24215">
    <property type="entry name" value="H_T_assoc"/>
    <property type="match status" value="1"/>
</dbReference>
<evidence type="ECO:0000313" key="4">
    <source>
        <dbReference type="Proteomes" id="UP000225448"/>
    </source>
</evidence>
<reference evidence="3 4" key="1">
    <citation type="submission" date="2017-05" db="EMBL/GenBank/DDBJ databases">
        <authorList>
            <person name="Song R."/>
            <person name="Chenine A.L."/>
            <person name="Ruprecht R.M."/>
        </authorList>
    </citation>
    <scope>NUCLEOTIDE SEQUENCE [LARGE SCALE GENOMIC DNA]</scope>
</reference>
<dbReference type="InterPro" id="IPR057114">
    <property type="entry name" value="Phage_H_T_join_C"/>
</dbReference>
<dbReference type="Pfam" id="PF24214">
    <property type="entry name" value="Phage_H_T_join_2"/>
    <property type="match status" value="1"/>
</dbReference>
<sequence length="469" mass="54569">MPIFEELEAQPISPEVNPVKVRPYPEVYRGIAIDTKYVPRSSMLSWINGSNWNVTYFSQVLAEDQEPTALALNREPPYQQYQRIIGIDIKVNQPLDISQSEDVRTFSVTGSGHTYPSLVANFGDMFFGNIGDGRIGLFTITSARRETFLRDSTYAIDWKMVGFVTEQQIANLEEKSIMTYYWSSSNLANGCSPYVTEEQQKDSAEFAKMRAEIIRRYVGDFFSIEHSTFMVPNQLMKTYDHFTTKAILTMVEASRFKELRNTKLLNVQSEPIMTQPTIWDALIRQDITRFCGSTERAHLVSTRISRWRPELQAIGYSGFAMMVYPIGKPTDVDSYYNGETFCRPEGIPFQEGVPRRHRGPFKTQAERDDPWFKRIPPEKENLAEAWKTPPDIKPVTCDDYYVFSEDFYYEDTKFQSKLEMLAWQMIKREPLSRPQLRAVVKCCLEWDNLERYYYHPVLIALLEYSKRNS</sequence>
<proteinExistence type="predicted"/>